<dbReference type="InterPro" id="IPR018758">
    <property type="entry name" value="FtrD-like"/>
</dbReference>
<feature type="domain" description="Membrane iron-sulfur containing protein FtrD-like" evidence="3">
    <location>
        <begin position="316"/>
        <end position="419"/>
    </location>
</feature>
<evidence type="ECO:0000256" key="1">
    <source>
        <dbReference type="SAM" id="Phobius"/>
    </source>
</evidence>
<feature type="domain" description="YHS" evidence="2">
    <location>
        <begin position="427"/>
        <end position="472"/>
    </location>
</feature>
<dbReference type="eggNOG" id="COG4393">
    <property type="taxonomic scope" value="Bacteria"/>
</dbReference>
<name>Q2RQJ1_RHORT</name>
<dbReference type="STRING" id="269796.Rru_A2807"/>
<dbReference type="KEGG" id="rru:Rru_A2807"/>
<feature type="transmembrane region" description="Helical" evidence="1">
    <location>
        <begin position="94"/>
        <end position="112"/>
    </location>
</feature>
<feature type="transmembrane region" description="Helical" evidence="1">
    <location>
        <begin position="38"/>
        <end position="56"/>
    </location>
</feature>
<feature type="transmembrane region" description="Helical" evidence="1">
    <location>
        <begin position="214"/>
        <end position="232"/>
    </location>
</feature>
<dbReference type="eggNOG" id="COG3350">
    <property type="taxonomic scope" value="Bacteria"/>
</dbReference>
<keyword evidence="1" id="KW-0472">Membrane</keyword>
<sequence length="489" mass="51737">MTAYLTSLIHAFAAPAVLLGLLIALAPAEARRRVARGAGWVFAAGLAGGAVLWLALASGGAVVEARSILRLTALALGLAVVAAALGGGRTARRALALVAAPFVGVLGGQGVFDLLARTANQSFTATSVINTELLLNAFALVLGSGLCATFGLASAQIAARLRRRWAVGLLAGVVLLEAVFWLGDAMLGGLQVGTLGVTSGRISFVAKITSASGFAAYGVIVLVVLAALGLWIGGPPPSAMSQDPSTAAHAAPERRKDRARLLTRRRWLRTAVGSAAFLGAALLYHDLYASLPPSLSPAAPVTPDAKGQVRLAIDPLKDGALHRFAYIAGDGHRVRFFLINRYDGEHVKMGVVFDACMICGDEGYIQKGNEIICIACNVRIFRPSIGKAGGCNPIPMRHTVENGEIVITQSELERGARYFSEVVDIEVGDPVTKGRLINTKAPFQYEYKGHMFFFESRESYDLFRADPEKYVGNVESRSLRVQGFQPVEG</sequence>
<keyword evidence="5" id="KW-1185">Reference proteome</keyword>
<evidence type="ECO:0000313" key="4">
    <source>
        <dbReference type="EMBL" id="ABC23604.1"/>
    </source>
</evidence>
<proteinExistence type="predicted"/>
<dbReference type="Pfam" id="PF04945">
    <property type="entry name" value="YHS"/>
    <property type="match status" value="1"/>
</dbReference>
<dbReference type="EMBL" id="CP000230">
    <property type="protein sequence ID" value="ABC23604.1"/>
    <property type="molecule type" value="Genomic_DNA"/>
</dbReference>
<dbReference type="PATRIC" id="fig|269796.9.peg.2913"/>
<dbReference type="Pfam" id="PF10080">
    <property type="entry name" value="FtrD-like"/>
    <property type="match status" value="1"/>
</dbReference>
<evidence type="ECO:0000259" key="3">
    <source>
        <dbReference type="Pfam" id="PF10080"/>
    </source>
</evidence>
<organism evidence="4 5">
    <name type="scientific">Rhodospirillum rubrum (strain ATCC 11170 / ATH 1.1.1 / DSM 467 / LMG 4362 / NCIMB 8255 / S1)</name>
    <dbReference type="NCBI Taxonomy" id="269796"/>
    <lineage>
        <taxon>Bacteria</taxon>
        <taxon>Pseudomonadati</taxon>
        <taxon>Pseudomonadota</taxon>
        <taxon>Alphaproteobacteria</taxon>
        <taxon>Rhodospirillales</taxon>
        <taxon>Rhodospirillaceae</taxon>
        <taxon>Rhodospirillum</taxon>
    </lineage>
</organism>
<feature type="transmembrane region" description="Helical" evidence="1">
    <location>
        <begin position="68"/>
        <end position="87"/>
    </location>
</feature>
<feature type="transmembrane region" description="Helical" evidence="1">
    <location>
        <begin position="165"/>
        <end position="183"/>
    </location>
</feature>
<accession>Q2RQJ1</accession>
<keyword evidence="1" id="KW-1133">Transmembrane helix</keyword>
<dbReference type="Proteomes" id="UP000001929">
    <property type="component" value="Chromosome"/>
</dbReference>
<dbReference type="InterPro" id="IPR007029">
    <property type="entry name" value="YHS_dom"/>
</dbReference>
<evidence type="ECO:0000313" key="5">
    <source>
        <dbReference type="Proteomes" id="UP000001929"/>
    </source>
</evidence>
<feature type="transmembrane region" description="Helical" evidence="1">
    <location>
        <begin position="6"/>
        <end position="26"/>
    </location>
</feature>
<feature type="transmembrane region" description="Helical" evidence="1">
    <location>
        <begin position="132"/>
        <end position="153"/>
    </location>
</feature>
<protein>
    <submittedName>
        <fullName evidence="4">YHS</fullName>
    </submittedName>
</protein>
<evidence type="ECO:0000259" key="2">
    <source>
        <dbReference type="Pfam" id="PF04945"/>
    </source>
</evidence>
<dbReference type="AlphaFoldDB" id="Q2RQJ1"/>
<gene>
    <name evidence="4" type="ordered locus">Rru_A2807</name>
</gene>
<keyword evidence="1" id="KW-0812">Transmembrane</keyword>
<dbReference type="RefSeq" id="WP_011390617.1">
    <property type="nucleotide sequence ID" value="NC_007643.1"/>
</dbReference>
<reference evidence="4 5" key="1">
    <citation type="journal article" date="2011" name="Stand. Genomic Sci.">
        <title>Complete genome sequence of Rhodospirillum rubrum type strain (S1).</title>
        <authorList>
            <person name="Munk A.C."/>
            <person name="Copeland A."/>
            <person name="Lucas S."/>
            <person name="Lapidus A."/>
            <person name="Del Rio T.G."/>
            <person name="Barry K."/>
            <person name="Detter J.C."/>
            <person name="Hammon N."/>
            <person name="Israni S."/>
            <person name="Pitluck S."/>
            <person name="Brettin T."/>
            <person name="Bruce D."/>
            <person name="Han C."/>
            <person name="Tapia R."/>
            <person name="Gilna P."/>
            <person name="Schmutz J."/>
            <person name="Larimer F."/>
            <person name="Land M."/>
            <person name="Kyrpides N.C."/>
            <person name="Mavromatis K."/>
            <person name="Richardson P."/>
            <person name="Rohde M."/>
            <person name="Goker M."/>
            <person name="Klenk H.P."/>
            <person name="Zhang Y."/>
            <person name="Roberts G.P."/>
            <person name="Reslewic S."/>
            <person name="Schwartz D.C."/>
        </authorList>
    </citation>
    <scope>NUCLEOTIDE SEQUENCE [LARGE SCALE GENOMIC DNA]</scope>
    <source>
        <strain evidence="5">ATCC 11170 / ATH 1.1.1 / DSM 467 / LMG 4362 / NCIMB 8255 / S1</strain>
    </source>
</reference>
<feature type="transmembrane region" description="Helical" evidence="1">
    <location>
        <begin position="267"/>
        <end position="285"/>
    </location>
</feature>
<dbReference type="HOGENOM" id="CLU_045824_1_0_5"/>
<dbReference type="EnsemblBacteria" id="ABC23604">
    <property type="protein sequence ID" value="ABC23604"/>
    <property type="gene ID" value="Rru_A2807"/>
</dbReference>